<evidence type="ECO:0000313" key="1">
    <source>
        <dbReference type="EMBL" id="DAF48977.1"/>
    </source>
</evidence>
<dbReference type="EMBL" id="BK032577">
    <property type="protein sequence ID" value="DAF48977.1"/>
    <property type="molecule type" value="Genomic_DNA"/>
</dbReference>
<protein>
    <submittedName>
        <fullName evidence="1">Uncharacterized protein</fullName>
    </submittedName>
</protein>
<sequence>MKLAEKLATMSNEQARKEEAALNEIVNFFAEKFENGEMMKRFEKRISSDILRERTLRTFLEYFSYSTGCLDTHFSFMGFQWYPEDRRGYMYKGTNLNRWYKEVLSRILVIAKQKFEDEGFSFRSYVDTKDHMYETYVVEISW</sequence>
<name>A0A8S5SDD6_9CAUD</name>
<accession>A0A8S5SDD6</accession>
<organism evidence="1">
    <name type="scientific">Siphoviridae sp. ctnpt50</name>
    <dbReference type="NCBI Taxonomy" id="2827941"/>
    <lineage>
        <taxon>Viruses</taxon>
        <taxon>Duplodnaviria</taxon>
        <taxon>Heunggongvirae</taxon>
        <taxon>Uroviricota</taxon>
        <taxon>Caudoviricetes</taxon>
    </lineage>
</organism>
<reference evidence="1" key="1">
    <citation type="journal article" date="2021" name="Proc. Natl. Acad. Sci. U.S.A.">
        <title>A Catalog of Tens of Thousands of Viruses from Human Metagenomes Reveals Hidden Associations with Chronic Diseases.</title>
        <authorList>
            <person name="Tisza M.J."/>
            <person name="Buck C.B."/>
        </authorList>
    </citation>
    <scope>NUCLEOTIDE SEQUENCE</scope>
    <source>
        <strain evidence="1">Ctnpt50</strain>
    </source>
</reference>
<proteinExistence type="predicted"/>